<comment type="caution">
    <text evidence="1">The sequence shown here is derived from an EMBL/GenBank/DDBJ whole genome shotgun (WGS) entry which is preliminary data.</text>
</comment>
<organism evidence="1 2">
    <name type="scientific">Kribbella turkmenica</name>
    <dbReference type="NCBI Taxonomy" id="2530375"/>
    <lineage>
        <taxon>Bacteria</taxon>
        <taxon>Bacillati</taxon>
        <taxon>Actinomycetota</taxon>
        <taxon>Actinomycetes</taxon>
        <taxon>Propionibacteriales</taxon>
        <taxon>Kribbellaceae</taxon>
        <taxon>Kribbella</taxon>
    </lineage>
</organism>
<reference evidence="1 2" key="1">
    <citation type="submission" date="2019-02" db="EMBL/GenBank/DDBJ databases">
        <title>Draft genome sequences of novel Actinobacteria.</title>
        <authorList>
            <person name="Sahin N."/>
            <person name="Ay H."/>
            <person name="Saygin H."/>
        </authorList>
    </citation>
    <scope>NUCLEOTIDE SEQUENCE [LARGE SCALE GENOMIC DNA]</scope>
    <source>
        <strain evidence="1 2">16K104</strain>
    </source>
</reference>
<gene>
    <name evidence="1" type="ORF">E1218_03105</name>
</gene>
<dbReference type="OrthoDB" id="3390084at2"/>
<proteinExistence type="predicted"/>
<keyword evidence="2" id="KW-1185">Reference proteome</keyword>
<dbReference type="Proteomes" id="UP000295172">
    <property type="component" value="Unassembled WGS sequence"/>
</dbReference>
<dbReference type="EMBL" id="SMKR01000008">
    <property type="protein sequence ID" value="TDD29769.1"/>
    <property type="molecule type" value="Genomic_DNA"/>
</dbReference>
<dbReference type="AlphaFoldDB" id="A0A4R4XGN1"/>
<evidence type="ECO:0000313" key="2">
    <source>
        <dbReference type="Proteomes" id="UP000295172"/>
    </source>
</evidence>
<dbReference type="RefSeq" id="WP_132316004.1">
    <property type="nucleotide sequence ID" value="NZ_SMKR01000008.1"/>
</dbReference>
<evidence type="ECO:0000313" key="1">
    <source>
        <dbReference type="EMBL" id="TDD29769.1"/>
    </source>
</evidence>
<protein>
    <submittedName>
        <fullName evidence="1">Uncharacterized protein</fullName>
    </submittedName>
</protein>
<name>A0A4R4XGN1_9ACTN</name>
<accession>A0A4R4XGN1</accession>
<sequence>MSWVLVAWDGPVPASADDAARIFEELESSVSEDDPPTDAIRGYVEELLARWPDITEDRSEDSPWADGPLIANASGPLFVFSLGLRSLSESIPYCTEVARRRGIVLYDQEQEEVYSPAGIPAVVSAPAHASSPRRWFFRRR</sequence>